<name>A0A815ZTJ5_9BILA</name>
<dbReference type="EMBL" id="CAJNOM010007658">
    <property type="protein sequence ID" value="CAF1676514.1"/>
    <property type="molecule type" value="Genomic_DNA"/>
</dbReference>
<evidence type="ECO:0000313" key="3">
    <source>
        <dbReference type="Proteomes" id="UP000663832"/>
    </source>
</evidence>
<comment type="caution">
    <text evidence="1">The sequence shown here is derived from an EMBL/GenBank/DDBJ whole genome shotgun (WGS) entry which is preliminary data.</text>
</comment>
<dbReference type="GO" id="GO:0005657">
    <property type="term" value="C:replication fork"/>
    <property type="evidence" value="ECO:0007669"/>
    <property type="project" value="TreeGrafter"/>
</dbReference>
<dbReference type="Proteomes" id="UP000663877">
    <property type="component" value="Unassembled WGS sequence"/>
</dbReference>
<gene>
    <name evidence="1" type="ORF">BJG266_LOCUS49221</name>
    <name evidence="2" type="ORF">QVE165_LOCUS66300</name>
</gene>
<dbReference type="SUPFAM" id="SSF52540">
    <property type="entry name" value="P-loop containing nucleoside triphosphate hydrolases"/>
    <property type="match status" value="1"/>
</dbReference>
<dbReference type="PANTHER" id="PTHR23274">
    <property type="entry name" value="DNA HELICASE-RELATED"/>
    <property type="match status" value="1"/>
</dbReference>
<evidence type="ECO:0000313" key="4">
    <source>
        <dbReference type="Proteomes" id="UP000663877"/>
    </source>
</evidence>
<dbReference type="OrthoDB" id="416437at2759"/>
<dbReference type="Gene3D" id="3.40.50.300">
    <property type="entry name" value="P-loop containing nucleotide triphosphate hydrolases"/>
    <property type="match status" value="1"/>
</dbReference>
<dbReference type="PANTHER" id="PTHR23274:SF51">
    <property type="entry name" value="OS03G0423850 PROTEIN"/>
    <property type="match status" value="1"/>
</dbReference>
<evidence type="ECO:0008006" key="5">
    <source>
        <dbReference type="Google" id="ProtNLM"/>
    </source>
</evidence>
<accession>A0A815ZTJ5</accession>
<dbReference type="Proteomes" id="UP000663832">
    <property type="component" value="Unassembled WGS sequence"/>
</dbReference>
<dbReference type="AlphaFoldDB" id="A0A815ZTJ5"/>
<evidence type="ECO:0000313" key="1">
    <source>
        <dbReference type="EMBL" id="CAF1586628.1"/>
    </source>
</evidence>
<organism evidence="1 4">
    <name type="scientific">Adineta steineri</name>
    <dbReference type="NCBI Taxonomy" id="433720"/>
    <lineage>
        <taxon>Eukaryota</taxon>
        <taxon>Metazoa</taxon>
        <taxon>Spiralia</taxon>
        <taxon>Gnathifera</taxon>
        <taxon>Rotifera</taxon>
        <taxon>Eurotatoria</taxon>
        <taxon>Bdelloidea</taxon>
        <taxon>Adinetida</taxon>
        <taxon>Adinetidae</taxon>
        <taxon>Adineta</taxon>
    </lineage>
</organism>
<dbReference type="CDD" id="cd18809">
    <property type="entry name" value="SF1_C_RecD"/>
    <property type="match status" value="1"/>
</dbReference>
<keyword evidence="3" id="KW-1185">Reference proteome</keyword>
<proteinExistence type="predicted"/>
<sequence>MGRAPTVVIATDTIKAKKHIDLPDLTKRLLALPDNKTEHLPGYLPLVPGMPVLLQENIACELGLSNGTQGIFRELIYDHSSELTTGSDEERFTADTAFVRNAQYALVEIPKSKLKNLDSLDPFIIPIPVIEKTFEINLEKLYADKGVIMKMFKDKKLKATISVKRKALPLIPAYSITTHKSQGQTLPKIVIDLNMPPGMLEVASAYVPLSRVEQLTDLVILQDFNISALQVKPSKGQIAELNRLAVLFQQTKQRYGQYFL</sequence>
<reference evidence="1" key="1">
    <citation type="submission" date="2021-02" db="EMBL/GenBank/DDBJ databases">
        <authorList>
            <person name="Nowell W R."/>
        </authorList>
    </citation>
    <scope>NUCLEOTIDE SEQUENCE</scope>
</reference>
<evidence type="ECO:0000313" key="2">
    <source>
        <dbReference type="EMBL" id="CAF1676514.1"/>
    </source>
</evidence>
<protein>
    <recommendedName>
        <fullName evidence="5">UvrD-like helicase C-terminal domain-containing protein</fullName>
    </recommendedName>
</protein>
<dbReference type="InterPro" id="IPR027417">
    <property type="entry name" value="P-loop_NTPase"/>
</dbReference>
<dbReference type="EMBL" id="CAJNOI010007226">
    <property type="protein sequence ID" value="CAF1586628.1"/>
    <property type="molecule type" value="Genomic_DNA"/>
</dbReference>
<dbReference type="GO" id="GO:0006260">
    <property type="term" value="P:DNA replication"/>
    <property type="evidence" value="ECO:0007669"/>
    <property type="project" value="TreeGrafter"/>
</dbReference>